<protein>
    <submittedName>
        <fullName evidence="2">Uncharacterized protein</fullName>
    </submittedName>
</protein>
<dbReference type="Pfam" id="PF13469">
    <property type="entry name" value="Sulfotransfer_3"/>
    <property type="match status" value="1"/>
</dbReference>
<sequence length="437" mass="45331">MKSEAPNAARAGAAPVLDVADLLAAGEDLDGPAPGGAPASGIPVAPTPPARPPGLDHIALALRAERVRASQSPVFFAQRQGHGDPSRLPLFLVGMASPTAKRVRAILAAHSRVQAVRPLALIPAFIDTLEAWDRHCGRGGTFPESLESLSADDSLKAAAWWLPRLQREAPGFDHVLDGLALDATLVGMVHVIFPRAPLIVCVDDSVEASASPETRRLLATQAAMLDHWRQVLPGRLHELRRETLLAQPVETVRALLAFLDVPVEERVLNAITAPADGERPKTPGAAVGAAVAHIRAGRLAQADQALRDLLRRVPGHPAAVHLLGVVRFRQGDPASAVRLMRQSLDLVGTPVREWLHNLAVARRALEGTAAPGKAVSGKEGAPAPKGPRAAPAVPAAVAGSAPARPPVAGPGAGAGRGTAQPPKNGTPASGGEEGETL</sequence>
<dbReference type="RefSeq" id="WP_147162053.1">
    <property type="nucleotide sequence ID" value="NZ_BJZO01000002.1"/>
</dbReference>
<comment type="caution">
    <text evidence="2">The sequence shown here is derived from an EMBL/GenBank/DDBJ whole genome shotgun (WGS) entry which is preliminary data.</text>
</comment>
<evidence type="ECO:0000256" key="1">
    <source>
        <dbReference type="SAM" id="MobiDB-lite"/>
    </source>
</evidence>
<proteinExistence type="predicted"/>
<dbReference type="AlphaFoldDB" id="A0A512H3K1"/>
<dbReference type="InterPro" id="IPR027417">
    <property type="entry name" value="P-loop_NTPase"/>
</dbReference>
<feature type="region of interest" description="Disordered" evidence="1">
    <location>
        <begin position="368"/>
        <end position="437"/>
    </location>
</feature>
<dbReference type="Proteomes" id="UP000321567">
    <property type="component" value="Unassembled WGS sequence"/>
</dbReference>
<evidence type="ECO:0000313" key="3">
    <source>
        <dbReference type="Proteomes" id="UP000321567"/>
    </source>
</evidence>
<dbReference type="Gene3D" id="3.40.50.300">
    <property type="entry name" value="P-loop containing nucleotide triphosphate hydrolases"/>
    <property type="match status" value="1"/>
</dbReference>
<evidence type="ECO:0000313" key="2">
    <source>
        <dbReference type="EMBL" id="GEO79980.1"/>
    </source>
</evidence>
<dbReference type="Gene3D" id="1.25.40.10">
    <property type="entry name" value="Tetratricopeptide repeat domain"/>
    <property type="match status" value="1"/>
</dbReference>
<gene>
    <name evidence="2" type="ORF">ROR02_01110</name>
</gene>
<dbReference type="SUPFAM" id="SSF52540">
    <property type="entry name" value="P-loop containing nucleoside triphosphate hydrolases"/>
    <property type="match status" value="1"/>
</dbReference>
<dbReference type="InterPro" id="IPR011990">
    <property type="entry name" value="TPR-like_helical_dom_sf"/>
</dbReference>
<name>A0A512H3K1_9PROT</name>
<accession>A0A512H3K1</accession>
<dbReference type="OrthoDB" id="7350734at2"/>
<organism evidence="2 3">
    <name type="scientific">Pararhodospirillum oryzae</name>
    <dbReference type="NCBI Taxonomy" id="478448"/>
    <lineage>
        <taxon>Bacteria</taxon>
        <taxon>Pseudomonadati</taxon>
        <taxon>Pseudomonadota</taxon>
        <taxon>Alphaproteobacteria</taxon>
        <taxon>Rhodospirillales</taxon>
        <taxon>Rhodospirillaceae</taxon>
        <taxon>Pararhodospirillum</taxon>
    </lineage>
</organism>
<dbReference type="SUPFAM" id="SSF48452">
    <property type="entry name" value="TPR-like"/>
    <property type="match status" value="1"/>
</dbReference>
<dbReference type="EMBL" id="BJZO01000002">
    <property type="protein sequence ID" value="GEO79980.1"/>
    <property type="molecule type" value="Genomic_DNA"/>
</dbReference>
<keyword evidence="3" id="KW-1185">Reference proteome</keyword>
<feature type="compositionally biased region" description="Low complexity" evidence="1">
    <location>
        <begin position="380"/>
        <end position="402"/>
    </location>
</feature>
<reference evidence="2 3" key="1">
    <citation type="submission" date="2019-07" db="EMBL/GenBank/DDBJ databases">
        <title>Whole genome shotgun sequence of Rhodospirillum oryzae NBRC 107573.</title>
        <authorList>
            <person name="Hosoyama A."/>
            <person name="Uohara A."/>
            <person name="Ohji S."/>
            <person name="Ichikawa N."/>
        </authorList>
    </citation>
    <scope>NUCLEOTIDE SEQUENCE [LARGE SCALE GENOMIC DNA]</scope>
    <source>
        <strain evidence="2 3">NBRC 107573</strain>
    </source>
</reference>
<feature type="region of interest" description="Disordered" evidence="1">
    <location>
        <begin position="27"/>
        <end position="54"/>
    </location>
</feature>